<dbReference type="RefSeq" id="WP_311595771.1">
    <property type="nucleotide sequence ID" value="NZ_JAVREM010000003.1"/>
</dbReference>
<comment type="cofactor">
    <cofactor evidence="1">
        <name>FAD</name>
        <dbReference type="ChEBI" id="CHEBI:57692"/>
    </cofactor>
</comment>
<evidence type="ECO:0000259" key="5">
    <source>
        <dbReference type="PROSITE" id="PS00624"/>
    </source>
</evidence>
<dbReference type="SUPFAM" id="SSF54373">
    <property type="entry name" value="FAD-linked reductases, C-terminal domain"/>
    <property type="match status" value="1"/>
</dbReference>
<reference evidence="7" key="1">
    <citation type="submission" date="2023-07" db="EMBL/GenBank/DDBJ databases">
        <title>30 novel species of actinomycetes from the DSMZ collection.</title>
        <authorList>
            <person name="Nouioui I."/>
        </authorList>
    </citation>
    <scope>NUCLEOTIDE SEQUENCE [LARGE SCALE GENOMIC DNA]</scope>
    <source>
        <strain evidence="7">DSM 44918</strain>
    </source>
</reference>
<dbReference type="Pfam" id="PF00732">
    <property type="entry name" value="GMC_oxred_N"/>
    <property type="match status" value="1"/>
</dbReference>
<protein>
    <submittedName>
        <fullName evidence="6">GMC family oxidoreductase N-terminal domain-containing protein</fullName>
    </submittedName>
</protein>
<dbReference type="EMBL" id="JAVREM010000003">
    <property type="protein sequence ID" value="MDT0317655.1"/>
    <property type="molecule type" value="Genomic_DNA"/>
</dbReference>
<comment type="caution">
    <text evidence="6">The sequence shown here is derived from an EMBL/GenBank/DDBJ whole genome shotgun (WGS) entry which is preliminary data.</text>
</comment>
<evidence type="ECO:0000313" key="6">
    <source>
        <dbReference type="EMBL" id="MDT0317655.1"/>
    </source>
</evidence>
<feature type="domain" description="Glucose-methanol-choline oxidoreductase N-terminal" evidence="5">
    <location>
        <begin position="250"/>
        <end position="264"/>
    </location>
</feature>
<dbReference type="InterPro" id="IPR036188">
    <property type="entry name" value="FAD/NAD-bd_sf"/>
</dbReference>
<accession>A0ABU2LJ88</accession>
<keyword evidence="4" id="KW-0274">FAD</keyword>
<dbReference type="PIRSF" id="PIRSF000137">
    <property type="entry name" value="Alcohol_oxidase"/>
    <property type="match status" value="1"/>
</dbReference>
<dbReference type="PANTHER" id="PTHR11552:SF147">
    <property type="entry name" value="CHOLINE DEHYDROGENASE, MITOCHONDRIAL"/>
    <property type="match status" value="1"/>
</dbReference>
<dbReference type="PANTHER" id="PTHR11552">
    <property type="entry name" value="GLUCOSE-METHANOL-CHOLINE GMC OXIDOREDUCTASE"/>
    <property type="match status" value="1"/>
</dbReference>
<evidence type="ECO:0000256" key="4">
    <source>
        <dbReference type="ARBA" id="ARBA00022827"/>
    </source>
</evidence>
<evidence type="ECO:0000313" key="7">
    <source>
        <dbReference type="Proteomes" id="UP001183420"/>
    </source>
</evidence>
<dbReference type="InterPro" id="IPR012132">
    <property type="entry name" value="GMC_OxRdtase"/>
</dbReference>
<dbReference type="Gene3D" id="3.50.50.60">
    <property type="entry name" value="FAD/NAD(P)-binding domain"/>
    <property type="match status" value="1"/>
</dbReference>
<dbReference type="InterPro" id="IPR007867">
    <property type="entry name" value="GMC_OxRtase_C"/>
</dbReference>
<sequence length="511" mass="53210">MHGTDTPTDTQEPPDTLTADTVVVGAGAAGCVVAARLSEDPEHRVLLLEAGPDYGPFDPTRWPAELLDARSAARGHDWDLTAPPCCARARVVGGSSAHNGCWATVGAPADYDAWGPPSGGAFDHRALRPHLDEAVATLRVRAVPERDQTAWHHAVIEAAGALGLPFLPDINADDAREGIGWVPLNAVDRTRWHTAFAYLDPARDRPNLRVLPDTLADRLILAGDRATGVAAVHAGRPLTVHAGRVVLACGAYGTPPLLVRSGVGPEPELRRIGAPVALPLPGVGENLTDHSSLGLMLAPTDALVERMPDAAAGYFAQSLVKARSGQAADEDWDLHIVPSAGPAEDAQGFYNGPLTAGLYVFVMAPRSRGRVRAASLDPAASPEIDHGFFTDPEGHDIRVVLDGLDLARDLAATARLTALAAAPPAAEADREPAAVRAAASGYWHAVGTCRMGPEDDPTAVAGPDGRVHGLANVHVADASLMPVIPRANTHLTTVAVASLLAERITTGAAAA</sequence>
<evidence type="ECO:0000256" key="1">
    <source>
        <dbReference type="ARBA" id="ARBA00001974"/>
    </source>
</evidence>
<dbReference type="PROSITE" id="PS00624">
    <property type="entry name" value="GMC_OXRED_2"/>
    <property type="match status" value="1"/>
</dbReference>
<dbReference type="Pfam" id="PF05199">
    <property type="entry name" value="GMC_oxred_C"/>
    <property type="match status" value="1"/>
</dbReference>
<gene>
    <name evidence="6" type="ORF">RNC47_04780</name>
</gene>
<name>A0ABU2LJ88_9ACTN</name>
<keyword evidence="3" id="KW-0285">Flavoprotein</keyword>
<evidence type="ECO:0000256" key="2">
    <source>
        <dbReference type="ARBA" id="ARBA00010790"/>
    </source>
</evidence>
<organism evidence="6 7">
    <name type="scientific">Streptomyces millisiae</name>
    <dbReference type="NCBI Taxonomy" id="3075542"/>
    <lineage>
        <taxon>Bacteria</taxon>
        <taxon>Bacillati</taxon>
        <taxon>Actinomycetota</taxon>
        <taxon>Actinomycetes</taxon>
        <taxon>Kitasatosporales</taxon>
        <taxon>Streptomycetaceae</taxon>
        <taxon>Streptomyces</taxon>
    </lineage>
</organism>
<dbReference type="SUPFAM" id="SSF51905">
    <property type="entry name" value="FAD/NAD(P)-binding domain"/>
    <property type="match status" value="1"/>
</dbReference>
<keyword evidence="7" id="KW-1185">Reference proteome</keyword>
<dbReference type="Gene3D" id="3.30.410.40">
    <property type="match status" value="1"/>
</dbReference>
<dbReference type="Proteomes" id="UP001183420">
    <property type="component" value="Unassembled WGS sequence"/>
</dbReference>
<proteinExistence type="inferred from homology"/>
<evidence type="ECO:0000256" key="3">
    <source>
        <dbReference type="ARBA" id="ARBA00022630"/>
    </source>
</evidence>
<dbReference type="InterPro" id="IPR000172">
    <property type="entry name" value="GMC_OxRdtase_N"/>
</dbReference>
<comment type="similarity">
    <text evidence="2">Belongs to the GMC oxidoreductase family.</text>
</comment>